<comment type="caution">
    <text evidence="2">The sequence shown here is derived from an EMBL/GenBank/DDBJ whole genome shotgun (WGS) entry which is preliminary data.</text>
</comment>
<dbReference type="Proteomes" id="UP000218896">
    <property type="component" value="Unassembled WGS sequence"/>
</dbReference>
<name>A0A2A2FCG8_9GAMM</name>
<feature type="signal peptide" evidence="1">
    <location>
        <begin position="1"/>
        <end position="22"/>
    </location>
</feature>
<reference evidence="2 3" key="1">
    <citation type="submission" date="2017-08" db="EMBL/GenBank/DDBJ databases">
        <title>Halovibrio sewagensis sp. nov., isolated from wastewater of high salinity.</title>
        <authorList>
            <person name="Dong X."/>
            <person name="Zhang G."/>
        </authorList>
    </citation>
    <scope>NUCLEOTIDE SEQUENCE [LARGE SCALE GENOMIC DNA]</scope>
    <source>
        <strain evidence="2 3">YL5-2</strain>
    </source>
</reference>
<sequence>MRQAFSAVAVLILLVLATPLQAQSYYIGVNGGYSDFRDTRFAYGDGGDTRVIGSYEGGETVSVSIGRASEGSSTFNGRTELELGFQRDRVSSMVFDDTTNEEPAVDDDPVIDEETGEVEQEGSRDRVSDVSGQSEAAFGFANAIGDFSLTSSTALVGGFGFGLAEVNFDQHSARGRGVVMDESDITYGYQLIGGAVWQPFSVLDLEVSYRYRSWEDISMEATNGVKSNFSMRSHNLVGSLRLRF</sequence>
<evidence type="ECO:0000313" key="3">
    <source>
        <dbReference type="Proteomes" id="UP000218896"/>
    </source>
</evidence>
<keyword evidence="1" id="KW-0732">Signal</keyword>
<dbReference type="EMBL" id="NSKD01000001">
    <property type="protein sequence ID" value="PAU82434.1"/>
    <property type="molecule type" value="Genomic_DNA"/>
</dbReference>
<dbReference type="InterPro" id="IPR011250">
    <property type="entry name" value="OMP/PagP_B-barrel"/>
</dbReference>
<organism evidence="2 3">
    <name type="scientific">Halovibrio salipaludis</name>
    <dbReference type="NCBI Taxonomy" id="2032626"/>
    <lineage>
        <taxon>Bacteria</taxon>
        <taxon>Pseudomonadati</taxon>
        <taxon>Pseudomonadota</taxon>
        <taxon>Gammaproteobacteria</taxon>
        <taxon>Oceanospirillales</taxon>
        <taxon>Halomonadaceae</taxon>
        <taxon>Halovibrio</taxon>
    </lineage>
</organism>
<keyword evidence="3" id="KW-1185">Reference proteome</keyword>
<protein>
    <recommendedName>
        <fullName evidence="4">Outer membrane protein beta-barrel domain-containing protein</fullName>
    </recommendedName>
</protein>
<proteinExistence type="predicted"/>
<accession>A0A2A2FCG8</accession>
<evidence type="ECO:0008006" key="4">
    <source>
        <dbReference type="Google" id="ProtNLM"/>
    </source>
</evidence>
<dbReference type="RefSeq" id="WP_095616528.1">
    <property type="nucleotide sequence ID" value="NZ_NSKD01000001.1"/>
</dbReference>
<dbReference type="OrthoDB" id="9810784at2"/>
<dbReference type="SUPFAM" id="SSF56925">
    <property type="entry name" value="OMPA-like"/>
    <property type="match status" value="1"/>
</dbReference>
<evidence type="ECO:0000313" key="2">
    <source>
        <dbReference type="EMBL" id="PAU82434.1"/>
    </source>
</evidence>
<feature type="chain" id="PRO_5012900648" description="Outer membrane protein beta-barrel domain-containing protein" evidence="1">
    <location>
        <begin position="23"/>
        <end position="244"/>
    </location>
</feature>
<evidence type="ECO:0000256" key="1">
    <source>
        <dbReference type="SAM" id="SignalP"/>
    </source>
</evidence>
<dbReference type="AlphaFoldDB" id="A0A2A2FCG8"/>
<gene>
    <name evidence="2" type="ORF">CK501_04660</name>
</gene>
<dbReference type="Gene3D" id="2.40.160.20">
    <property type="match status" value="1"/>
</dbReference>